<reference evidence="1" key="1">
    <citation type="journal article" date="2014" name="Genome Announc.">
        <title>Draft Genome Sequences of Marine Flavobacterium Nonlabens Strains NR17, NR24, NR27, NR32, NR33, and Ara13.</title>
        <authorList>
            <person name="Nakanishi M."/>
            <person name="Meirelles P."/>
            <person name="Suzuki R."/>
            <person name="Takatani N."/>
            <person name="Mino S."/>
            <person name="Suda W."/>
            <person name="Oshima K."/>
            <person name="Hattori M."/>
            <person name="Ohkuma M."/>
            <person name="Hosokawa M."/>
            <person name="Miyashita K."/>
            <person name="Thompson F.L."/>
            <person name="Niwa A."/>
            <person name="Sawabe T."/>
            <person name="Sawabe T."/>
        </authorList>
    </citation>
    <scope>NUCLEOTIDE SEQUENCE [LARGE SCALE GENOMIC DNA]</scope>
    <source>
        <strain evidence="1">JCM 19294</strain>
    </source>
</reference>
<dbReference type="Proteomes" id="UP000029221">
    <property type="component" value="Unassembled WGS sequence"/>
</dbReference>
<sequence>MLVAPILTKGQNAIPADSILKSTQSTKVDSILQKVENPKIGLSFLVAELKDWRT</sequence>
<accession>A0A090PXT8</accession>
<evidence type="ECO:0000313" key="1">
    <source>
        <dbReference type="EMBL" id="GAK95565.1"/>
    </source>
</evidence>
<organism evidence="1 2">
    <name type="scientific">Nonlabens tegetincola</name>
    <dbReference type="NCBI Taxonomy" id="323273"/>
    <lineage>
        <taxon>Bacteria</taxon>
        <taxon>Pseudomonadati</taxon>
        <taxon>Bacteroidota</taxon>
        <taxon>Flavobacteriia</taxon>
        <taxon>Flavobacteriales</taxon>
        <taxon>Flavobacteriaceae</taxon>
        <taxon>Nonlabens</taxon>
    </lineage>
</organism>
<comment type="caution">
    <text evidence="1">The sequence shown here is derived from an EMBL/GenBank/DDBJ whole genome shotgun (WGS) entry which is preliminary data.</text>
</comment>
<evidence type="ECO:0000313" key="2">
    <source>
        <dbReference type="Proteomes" id="UP000029221"/>
    </source>
</evidence>
<gene>
    <name evidence="1" type="ORF">JCM19294_2347</name>
</gene>
<name>A0A090PXT8_9FLAO</name>
<proteinExistence type="predicted"/>
<keyword evidence="2" id="KW-1185">Reference proteome</keyword>
<dbReference type="EMBL" id="BBML01000001">
    <property type="protein sequence ID" value="GAK95565.1"/>
    <property type="molecule type" value="Genomic_DNA"/>
</dbReference>
<dbReference type="AlphaFoldDB" id="A0A090PXT8"/>
<protein>
    <submittedName>
        <fullName evidence="1">Uncharacterized protein</fullName>
    </submittedName>
</protein>